<dbReference type="GO" id="GO:0016787">
    <property type="term" value="F:hydrolase activity"/>
    <property type="evidence" value="ECO:0007669"/>
    <property type="project" value="UniProtKB-KW"/>
</dbReference>
<dbReference type="Proteomes" id="UP000634667">
    <property type="component" value="Unassembled WGS sequence"/>
</dbReference>
<keyword evidence="2" id="KW-0645">Protease</keyword>
<dbReference type="EMBL" id="BMYR01000014">
    <property type="protein sequence ID" value="GGW71695.1"/>
    <property type="molecule type" value="Genomic_DNA"/>
</dbReference>
<dbReference type="Pfam" id="PF00326">
    <property type="entry name" value="Peptidase_S9"/>
    <property type="match status" value="1"/>
</dbReference>
<evidence type="ECO:0000259" key="4">
    <source>
        <dbReference type="Pfam" id="PF00326"/>
    </source>
</evidence>
<dbReference type="PANTHER" id="PTHR42776">
    <property type="entry name" value="SERINE PEPTIDASE S9 FAMILY MEMBER"/>
    <property type="match status" value="1"/>
</dbReference>
<feature type="signal peptide" evidence="3">
    <location>
        <begin position="1"/>
        <end position="25"/>
    </location>
</feature>
<keyword evidence="7" id="KW-1185">Reference proteome</keyword>
<evidence type="ECO:0000256" key="1">
    <source>
        <dbReference type="ARBA" id="ARBA00022801"/>
    </source>
</evidence>
<comment type="caution">
    <text evidence="6">The sequence shown here is derived from an EMBL/GenBank/DDBJ whole genome shotgun (WGS) entry which is preliminary data.</text>
</comment>
<dbReference type="InterPro" id="IPR001375">
    <property type="entry name" value="Peptidase_S9_cat"/>
</dbReference>
<dbReference type="InterPro" id="IPR011042">
    <property type="entry name" value="6-blade_b-propeller_TolB-like"/>
</dbReference>
<dbReference type="Gene3D" id="3.40.50.1820">
    <property type="entry name" value="alpha/beta hydrolase"/>
    <property type="match status" value="1"/>
</dbReference>
<sequence length="678" mass="76767">MDIKMYLTKLMFGFLVVCSFSFATLAVTTPLEYDDVFEIEFVSDPQPDRKGEQILFVRNWMDRQTDRRSSMLWLADTKGQLQALTGVAQNAHSPRWAPDNRKVAYIADQQIHLYWLDTGRSVQLSRLNQAPANLSWSPDGKWLAFTMFTPLNKPAPVTLPGKPANADWAKPPIYIDNKHYRADGAGYLAAGFTHIYIMPTEGGNAIQLTSGEFNHSSSLSWHPDSTALYFSANRHNNWRELTNNTELFRLDLKSRQLTELTSRFGPDSQPQVSPDGKKIAYLGYDDRKLSHQAMRLYVMDLDGKNSKNLTEPLDRSINSFQWQSNSNSLVISYDSEGKGVLADLNLSGRVTLLTDDLGGVSYSRPYSGGQFSVADNGFIAYTQASTSHPAELATLYRGKRQALTAFNRDLLFKREMGKVEAFWYESSVDQRKLQGWIIYPPGFDASKKYPLILEIHGGPHTAYGPYFAMELQLMAAKGYVVLYTNPRGSTSYGEDFANLIHHNYPSHDFNDLMDGVDQVVNRGFINDKELFITGGSGGGVLTTWSIAHTNRFAAAVAVNPVINWYSFVLSADMYSYFSQYWFPALPWENPEHYLKHSPIQHVGKVNTPTMLLTGESDFRTPISETEQYYQALQLRGIETAMVRIPGASHAIHTRPSNMMAKPAYIIYWFEKYRQKRES</sequence>
<name>A0ABQ2WTZ4_9ALTE</name>
<dbReference type="InterPro" id="IPR002469">
    <property type="entry name" value="Peptidase_S9B_N"/>
</dbReference>
<dbReference type="InterPro" id="IPR029058">
    <property type="entry name" value="AB_hydrolase_fold"/>
</dbReference>
<dbReference type="Gene3D" id="2.120.10.30">
    <property type="entry name" value="TolB, C-terminal domain"/>
    <property type="match status" value="2"/>
</dbReference>
<dbReference type="Pfam" id="PF07676">
    <property type="entry name" value="PD40"/>
    <property type="match status" value="2"/>
</dbReference>
<keyword evidence="3" id="KW-0732">Signal</keyword>
<feature type="domain" description="Dipeptidylpeptidase IV N-terminal" evidence="5">
    <location>
        <begin position="190"/>
        <end position="278"/>
    </location>
</feature>
<protein>
    <submittedName>
        <fullName evidence="6">Acyl-peptide hydrolase</fullName>
    </submittedName>
</protein>
<dbReference type="Pfam" id="PF00930">
    <property type="entry name" value="DPPIV_N"/>
    <property type="match status" value="1"/>
</dbReference>
<gene>
    <name evidence="6" type="ORF">GCM10008111_29790</name>
</gene>
<organism evidence="6 7">
    <name type="scientific">Alishewanella tabrizica</name>
    <dbReference type="NCBI Taxonomy" id="671278"/>
    <lineage>
        <taxon>Bacteria</taxon>
        <taxon>Pseudomonadati</taxon>
        <taxon>Pseudomonadota</taxon>
        <taxon>Gammaproteobacteria</taxon>
        <taxon>Alteromonadales</taxon>
        <taxon>Alteromonadaceae</taxon>
        <taxon>Alishewanella</taxon>
    </lineage>
</organism>
<evidence type="ECO:0000313" key="7">
    <source>
        <dbReference type="Proteomes" id="UP000634667"/>
    </source>
</evidence>
<feature type="domain" description="Peptidase S9 prolyl oligopeptidase catalytic" evidence="4">
    <location>
        <begin position="466"/>
        <end position="674"/>
    </location>
</feature>
<proteinExistence type="predicted"/>
<keyword evidence="2" id="KW-0720">Serine protease</keyword>
<dbReference type="SUPFAM" id="SSF53474">
    <property type="entry name" value="alpha/beta-Hydrolases"/>
    <property type="match status" value="1"/>
</dbReference>
<accession>A0ABQ2WTZ4</accession>
<dbReference type="PANTHER" id="PTHR42776:SF27">
    <property type="entry name" value="DIPEPTIDYL PEPTIDASE FAMILY MEMBER 6"/>
    <property type="match status" value="1"/>
</dbReference>
<evidence type="ECO:0000259" key="5">
    <source>
        <dbReference type="Pfam" id="PF00930"/>
    </source>
</evidence>
<evidence type="ECO:0000313" key="6">
    <source>
        <dbReference type="EMBL" id="GGW71695.1"/>
    </source>
</evidence>
<evidence type="ECO:0000256" key="2">
    <source>
        <dbReference type="ARBA" id="ARBA00022825"/>
    </source>
</evidence>
<keyword evidence="1 6" id="KW-0378">Hydrolase</keyword>
<dbReference type="SUPFAM" id="SSF82171">
    <property type="entry name" value="DPP6 N-terminal domain-like"/>
    <property type="match status" value="1"/>
</dbReference>
<reference evidence="7" key="1">
    <citation type="journal article" date="2019" name="Int. J. Syst. Evol. Microbiol.">
        <title>The Global Catalogue of Microorganisms (GCM) 10K type strain sequencing project: providing services to taxonomists for standard genome sequencing and annotation.</title>
        <authorList>
            <consortium name="The Broad Institute Genomics Platform"/>
            <consortium name="The Broad Institute Genome Sequencing Center for Infectious Disease"/>
            <person name="Wu L."/>
            <person name="Ma J."/>
        </authorList>
    </citation>
    <scope>NUCLEOTIDE SEQUENCE [LARGE SCALE GENOMIC DNA]</scope>
    <source>
        <strain evidence="7">KCTC 23723</strain>
    </source>
</reference>
<dbReference type="InterPro" id="IPR011659">
    <property type="entry name" value="WD40"/>
</dbReference>
<feature type="chain" id="PRO_5047518176" evidence="3">
    <location>
        <begin position="26"/>
        <end position="678"/>
    </location>
</feature>
<evidence type="ECO:0000256" key="3">
    <source>
        <dbReference type="SAM" id="SignalP"/>
    </source>
</evidence>